<evidence type="ECO:0000313" key="2">
    <source>
        <dbReference type="Proteomes" id="UP000001554"/>
    </source>
</evidence>
<name>A0A9J7LDK3_BRAFL</name>
<keyword evidence="2" id="KW-1185">Reference proteome</keyword>
<dbReference type="Proteomes" id="UP000001554">
    <property type="component" value="Chromosome 6"/>
</dbReference>
<protein>
    <submittedName>
        <fullName evidence="3">Uncharacterized protein LOC118418108</fullName>
    </submittedName>
</protein>
<evidence type="ECO:0000259" key="1">
    <source>
        <dbReference type="Pfam" id="PF20049"/>
    </source>
</evidence>
<dbReference type="InterPro" id="IPR045609">
    <property type="entry name" value="DUF6451"/>
</dbReference>
<dbReference type="RefSeq" id="XP_035679830.1">
    <property type="nucleotide sequence ID" value="XM_035823937.1"/>
</dbReference>
<accession>A0A9J7LDK3</accession>
<dbReference type="GeneID" id="118418108"/>
<dbReference type="OMA" id="ICNSWQD"/>
<reference evidence="2" key="1">
    <citation type="journal article" date="2020" name="Nat. Ecol. Evol.">
        <title>Deeply conserved synteny resolves early events in vertebrate evolution.</title>
        <authorList>
            <person name="Simakov O."/>
            <person name="Marletaz F."/>
            <person name="Yue J.X."/>
            <person name="O'Connell B."/>
            <person name="Jenkins J."/>
            <person name="Brandt A."/>
            <person name="Calef R."/>
            <person name="Tung C.H."/>
            <person name="Huang T.K."/>
            <person name="Schmutz J."/>
            <person name="Satoh N."/>
            <person name="Yu J.K."/>
            <person name="Putnam N.H."/>
            <person name="Green R.E."/>
            <person name="Rokhsar D.S."/>
        </authorList>
    </citation>
    <scope>NUCLEOTIDE SEQUENCE [LARGE SCALE GENOMIC DNA]</scope>
    <source>
        <strain evidence="2">S238N-H82</strain>
    </source>
</reference>
<sequence>MQDKTVHLDATSLSTGLKISRKKTELMKINTTNSTPVTIGGEEVKETESFVYLGSVVDHHGGTDKDVTARIGKARAAFIMLKNVWASRVIRVATKLRIFNSNVKSVLLYGSETWRTTKATQHRIQTFINTCLRRIFKIKWSDRISNLELWDRAGQEPLVSQILKRKWSWIGHTLRKPTSSITHQALTWNPQGKRKRGRPRNSWRRDTEEEMKSICNSWQDLRKKAQRRVQWRTIIGGLCSDRNKGPNYVLRECFP</sequence>
<dbReference type="PANTHER" id="PTHR47027:SF25">
    <property type="entry name" value="REVERSE TRANSCRIPTASE DOMAIN-CONTAINING PROTEIN"/>
    <property type="match status" value="1"/>
</dbReference>
<dbReference type="AlphaFoldDB" id="A0A9J7LDK3"/>
<evidence type="ECO:0000313" key="3">
    <source>
        <dbReference type="RefSeq" id="XP_035679830.1"/>
    </source>
</evidence>
<organism evidence="2 3">
    <name type="scientific">Branchiostoma floridae</name>
    <name type="common">Florida lancelet</name>
    <name type="synonym">Amphioxus</name>
    <dbReference type="NCBI Taxonomy" id="7739"/>
    <lineage>
        <taxon>Eukaryota</taxon>
        <taxon>Metazoa</taxon>
        <taxon>Chordata</taxon>
        <taxon>Cephalochordata</taxon>
        <taxon>Leptocardii</taxon>
        <taxon>Amphioxiformes</taxon>
        <taxon>Branchiostomatidae</taxon>
        <taxon>Branchiostoma</taxon>
    </lineage>
</organism>
<dbReference type="PANTHER" id="PTHR47027">
    <property type="entry name" value="REVERSE TRANSCRIPTASE DOMAIN-CONTAINING PROTEIN"/>
    <property type="match status" value="1"/>
</dbReference>
<dbReference type="Pfam" id="PF20049">
    <property type="entry name" value="DUF6451"/>
    <property type="match status" value="1"/>
</dbReference>
<reference evidence="3" key="2">
    <citation type="submission" date="2025-08" db="UniProtKB">
        <authorList>
            <consortium name="RefSeq"/>
        </authorList>
    </citation>
    <scope>IDENTIFICATION</scope>
    <source>
        <strain evidence="3">S238N-H82</strain>
        <tissue evidence="3">Testes</tissue>
    </source>
</reference>
<dbReference type="OrthoDB" id="10059790at2759"/>
<proteinExistence type="predicted"/>
<feature type="domain" description="DUF6451" evidence="1">
    <location>
        <begin position="77"/>
        <end position="109"/>
    </location>
</feature>
<dbReference type="KEGG" id="bfo:118418108"/>
<gene>
    <name evidence="3" type="primary">LOC118418108</name>
</gene>